<evidence type="ECO:0000313" key="2">
    <source>
        <dbReference type="Proteomes" id="UP000266673"/>
    </source>
</evidence>
<dbReference type="Proteomes" id="UP000266673">
    <property type="component" value="Unassembled WGS sequence"/>
</dbReference>
<organism evidence="1 2">
    <name type="scientific">Gigaspora rosea</name>
    <dbReference type="NCBI Taxonomy" id="44941"/>
    <lineage>
        <taxon>Eukaryota</taxon>
        <taxon>Fungi</taxon>
        <taxon>Fungi incertae sedis</taxon>
        <taxon>Mucoromycota</taxon>
        <taxon>Glomeromycotina</taxon>
        <taxon>Glomeromycetes</taxon>
        <taxon>Diversisporales</taxon>
        <taxon>Gigasporaceae</taxon>
        <taxon>Gigaspora</taxon>
    </lineage>
</organism>
<gene>
    <name evidence="1" type="ORF">C2G38_2199659</name>
</gene>
<comment type="caution">
    <text evidence="1">The sequence shown here is derived from an EMBL/GenBank/DDBJ whole genome shotgun (WGS) entry which is preliminary data.</text>
</comment>
<protein>
    <submittedName>
        <fullName evidence="1">Uncharacterized protein</fullName>
    </submittedName>
</protein>
<name>A0A397V0G3_9GLOM</name>
<keyword evidence="2" id="KW-1185">Reference proteome</keyword>
<dbReference type="EMBL" id="QKWP01000987">
    <property type="protein sequence ID" value="RIB12806.1"/>
    <property type="molecule type" value="Genomic_DNA"/>
</dbReference>
<sequence>MSYSLSLKETFSFSLCSRCNSTLLRLSSKAKKSKAISSSMKSKAITSSVKSKAISNSVVTTTDNLSKLESYDFTIPVNNTIEFEEKDKWKFTEEGYSRNEYDDYEFTEEGYSQNKYNNYEFTEEGYSRNEYDYCKFTEEGYA</sequence>
<accession>A0A397V0G3</accession>
<dbReference type="AlphaFoldDB" id="A0A397V0G3"/>
<proteinExistence type="predicted"/>
<reference evidence="1 2" key="1">
    <citation type="submission" date="2018-06" db="EMBL/GenBank/DDBJ databases">
        <title>Comparative genomics reveals the genomic features of Rhizophagus irregularis, R. cerebriforme, R. diaphanum and Gigaspora rosea, and their symbiotic lifestyle signature.</title>
        <authorList>
            <person name="Morin E."/>
            <person name="San Clemente H."/>
            <person name="Chen E.C.H."/>
            <person name="De La Providencia I."/>
            <person name="Hainaut M."/>
            <person name="Kuo A."/>
            <person name="Kohler A."/>
            <person name="Murat C."/>
            <person name="Tang N."/>
            <person name="Roy S."/>
            <person name="Loubradou J."/>
            <person name="Henrissat B."/>
            <person name="Grigoriev I.V."/>
            <person name="Corradi N."/>
            <person name="Roux C."/>
            <person name="Martin F.M."/>
        </authorList>
    </citation>
    <scope>NUCLEOTIDE SEQUENCE [LARGE SCALE GENOMIC DNA]</scope>
    <source>
        <strain evidence="1 2">DAOM 194757</strain>
    </source>
</reference>
<evidence type="ECO:0000313" key="1">
    <source>
        <dbReference type="EMBL" id="RIB12806.1"/>
    </source>
</evidence>